<keyword evidence="1" id="KW-0805">Transcription regulation</keyword>
<dbReference type="InterPro" id="IPR053340">
    <property type="entry name" value="PTF2"/>
</dbReference>
<protein>
    <submittedName>
        <fullName evidence="6">OLC1v1000486C1</fullName>
    </submittedName>
</protein>
<keyword evidence="3" id="KW-0479">Metal-binding</keyword>
<dbReference type="SUPFAM" id="SSF57783">
    <property type="entry name" value="Zinc beta-ribbon"/>
    <property type="match status" value="1"/>
</dbReference>
<evidence type="ECO:0000259" key="5">
    <source>
        <dbReference type="PROSITE" id="PS51134"/>
    </source>
</evidence>
<keyword evidence="3" id="KW-0863">Zinc-finger</keyword>
<keyword evidence="7" id="KW-1185">Reference proteome</keyword>
<dbReference type="CDD" id="cd00043">
    <property type="entry name" value="CYCLIN_SF"/>
    <property type="match status" value="1"/>
</dbReference>
<dbReference type="InterPro" id="IPR013150">
    <property type="entry name" value="TFIIB_cyclin"/>
</dbReference>
<dbReference type="Pfam" id="PF08271">
    <property type="entry name" value="Zn_Ribbon_TF"/>
    <property type="match status" value="1"/>
</dbReference>
<dbReference type="EMBL" id="OX459121">
    <property type="protein sequence ID" value="CAI9102245.1"/>
    <property type="molecule type" value="Genomic_DNA"/>
</dbReference>
<organism evidence="6 7">
    <name type="scientific">Oldenlandia corymbosa var. corymbosa</name>
    <dbReference type="NCBI Taxonomy" id="529605"/>
    <lineage>
        <taxon>Eukaryota</taxon>
        <taxon>Viridiplantae</taxon>
        <taxon>Streptophyta</taxon>
        <taxon>Embryophyta</taxon>
        <taxon>Tracheophyta</taxon>
        <taxon>Spermatophyta</taxon>
        <taxon>Magnoliopsida</taxon>
        <taxon>eudicotyledons</taxon>
        <taxon>Gunneridae</taxon>
        <taxon>Pentapetalae</taxon>
        <taxon>asterids</taxon>
        <taxon>lamiids</taxon>
        <taxon>Gentianales</taxon>
        <taxon>Rubiaceae</taxon>
        <taxon>Rubioideae</taxon>
        <taxon>Spermacoceae</taxon>
        <taxon>Hedyotis-Oldenlandia complex</taxon>
        <taxon>Oldenlandia</taxon>
    </lineage>
</organism>
<feature type="compositionally biased region" description="Polar residues" evidence="4">
    <location>
        <begin position="472"/>
        <end position="482"/>
    </location>
</feature>
<dbReference type="InterPro" id="IPR013137">
    <property type="entry name" value="Znf_TFIIB"/>
</dbReference>
<name>A0AAV1D3D6_OLDCO</name>
<evidence type="ECO:0000313" key="7">
    <source>
        <dbReference type="Proteomes" id="UP001161247"/>
    </source>
</evidence>
<gene>
    <name evidence="6" type="ORF">OLC1_LOCUS11628</name>
</gene>
<proteinExistence type="predicted"/>
<dbReference type="Proteomes" id="UP001161247">
    <property type="component" value="Chromosome 4"/>
</dbReference>
<dbReference type="Pfam" id="PF00382">
    <property type="entry name" value="TFIIB"/>
    <property type="match status" value="1"/>
</dbReference>
<dbReference type="Gene3D" id="2.20.25.10">
    <property type="match status" value="1"/>
</dbReference>
<dbReference type="PANTHER" id="PTHR48428:SF1">
    <property type="entry name" value="PLANT-SPECIFIC TFIIB-RELATED PROTEIN PTF2"/>
    <property type="match status" value="1"/>
</dbReference>
<dbReference type="InterPro" id="IPR036915">
    <property type="entry name" value="Cyclin-like_sf"/>
</dbReference>
<dbReference type="PANTHER" id="PTHR48428">
    <property type="entry name" value="PLANT-SPECIFIC TFIIB-RELATED PROTEIN PTF2"/>
    <property type="match status" value="1"/>
</dbReference>
<keyword evidence="2" id="KW-0804">Transcription</keyword>
<evidence type="ECO:0000256" key="2">
    <source>
        <dbReference type="ARBA" id="ARBA00023163"/>
    </source>
</evidence>
<sequence>MSSEQCKGCRRRTIVEDFETGKFVCTSCGVVQDFVNFEAQLADINGPIGTQIRLGTAGSGTVYSYKETKIYLAQKSIEDLMLKLGLSSRCDDVRTMVERVTDGEYGSGRWFPIFVGACAYIVMRKDKKPLSVVEVADLVGCDSNEMGRMINRVVDFLDLKLPEFDIISSFERAVKHSPSFVGLSEDLVGVMLKQGVFLIQCSMKWYLTTGRRPMPIVAAVLVFVAELNGVKVKIEEIASELHVAFRTLKKRYSELLHRLVKVAQAALPWGKDITVKNILKNAPFVIQYMELKSTSRRKQMSSFEDARFDLDDLIDDCLKKESSYGYDDSSNAGEHKLKYFEVAEYPSTVSVDRPDEVQISQKKLSTIYSKLLDECCLVRCSAAKKRKDDNRQMHNISSDYIRDCREWWTGKSEMSRKLLLKQIEEKDVGLNAEAPSFDRGLLACQKRRAKISAAKLRIQKIMHPSEVGLDAENSSVFPQSESPDGKKRKKHCGTGTDWEDFVIETLLLHQVKEEEIEKGHYNALLDLHVFNHLEGNPKALTIKH</sequence>
<reference evidence="6" key="1">
    <citation type="submission" date="2023-03" db="EMBL/GenBank/DDBJ databases">
        <authorList>
            <person name="Julca I."/>
        </authorList>
    </citation>
    <scope>NUCLEOTIDE SEQUENCE</scope>
</reference>
<accession>A0AAV1D3D6</accession>
<dbReference type="AlphaFoldDB" id="A0AAV1D3D6"/>
<evidence type="ECO:0000313" key="6">
    <source>
        <dbReference type="EMBL" id="CAI9102245.1"/>
    </source>
</evidence>
<dbReference type="Gene3D" id="1.10.472.10">
    <property type="entry name" value="Cyclin-like"/>
    <property type="match status" value="2"/>
</dbReference>
<evidence type="ECO:0000256" key="4">
    <source>
        <dbReference type="SAM" id="MobiDB-lite"/>
    </source>
</evidence>
<evidence type="ECO:0000256" key="1">
    <source>
        <dbReference type="ARBA" id="ARBA00023015"/>
    </source>
</evidence>
<feature type="region of interest" description="Disordered" evidence="4">
    <location>
        <begin position="469"/>
        <end position="492"/>
    </location>
</feature>
<dbReference type="PROSITE" id="PS51134">
    <property type="entry name" value="ZF_TFIIB"/>
    <property type="match status" value="1"/>
</dbReference>
<dbReference type="GO" id="GO:0008270">
    <property type="term" value="F:zinc ion binding"/>
    <property type="evidence" value="ECO:0007669"/>
    <property type="project" value="UniProtKB-KW"/>
</dbReference>
<feature type="domain" description="TFIIB-type" evidence="5">
    <location>
        <begin position="2"/>
        <end position="33"/>
    </location>
</feature>
<dbReference type="GO" id="GO:0017025">
    <property type="term" value="F:TBP-class protein binding"/>
    <property type="evidence" value="ECO:0007669"/>
    <property type="project" value="InterPro"/>
</dbReference>
<dbReference type="SUPFAM" id="SSF47954">
    <property type="entry name" value="Cyclin-like"/>
    <property type="match status" value="2"/>
</dbReference>
<keyword evidence="3" id="KW-0862">Zinc</keyword>
<evidence type="ECO:0000256" key="3">
    <source>
        <dbReference type="PROSITE-ProRule" id="PRU00469"/>
    </source>
</evidence>